<feature type="compositionally biased region" description="Low complexity" evidence="1">
    <location>
        <begin position="215"/>
        <end position="238"/>
    </location>
</feature>
<feature type="compositionally biased region" description="Low complexity" evidence="1">
    <location>
        <begin position="283"/>
        <end position="340"/>
    </location>
</feature>
<dbReference type="EMBL" id="LR216287">
    <property type="protein sequence ID" value="VFJ12498.1"/>
    <property type="molecule type" value="Genomic_DNA"/>
</dbReference>
<dbReference type="KEGG" id="nfn:NFRAN_0177"/>
<name>A0A484I5N4_9ARCH</name>
<feature type="compositionally biased region" description="Polar residues" evidence="1">
    <location>
        <begin position="273"/>
        <end position="282"/>
    </location>
</feature>
<organism evidence="2 3">
    <name type="scientific">Candidatus Nitrosocosmicus franklandianus</name>
    <dbReference type="NCBI Taxonomy" id="1798806"/>
    <lineage>
        <taxon>Archaea</taxon>
        <taxon>Nitrososphaerota</taxon>
        <taxon>Nitrososphaeria</taxon>
        <taxon>Nitrososphaerales</taxon>
        <taxon>Nitrososphaeraceae</taxon>
        <taxon>Candidatus Nitrosocosmicus</taxon>
    </lineage>
</organism>
<reference evidence="2 3" key="1">
    <citation type="submission" date="2019-02" db="EMBL/GenBank/DDBJ databases">
        <authorList>
            <person name="Lehtovirta-Morley E L."/>
        </authorList>
    </citation>
    <scope>NUCLEOTIDE SEQUENCE [LARGE SCALE GENOMIC DNA]</scope>
    <source>
        <strain evidence="2">NFRAN1</strain>
    </source>
</reference>
<proteinExistence type="predicted"/>
<evidence type="ECO:0000256" key="1">
    <source>
        <dbReference type="SAM" id="MobiDB-lite"/>
    </source>
</evidence>
<feature type="region of interest" description="Disordered" evidence="1">
    <location>
        <begin position="213"/>
        <end position="340"/>
    </location>
</feature>
<evidence type="ECO:0000313" key="2">
    <source>
        <dbReference type="EMBL" id="VFJ12498.1"/>
    </source>
</evidence>
<evidence type="ECO:0008006" key="4">
    <source>
        <dbReference type="Google" id="ProtNLM"/>
    </source>
</evidence>
<gene>
    <name evidence="2" type="ORF">NFRAN_0177</name>
</gene>
<dbReference type="Gene3D" id="3.40.1000.10">
    <property type="entry name" value="Mog1/PsbP, alpha/beta/alpha sandwich"/>
    <property type="match status" value="1"/>
</dbReference>
<dbReference type="Proteomes" id="UP000294299">
    <property type="component" value="Chromosome NFRAN"/>
</dbReference>
<feature type="compositionally biased region" description="Low complexity" evidence="1">
    <location>
        <begin position="249"/>
        <end position="272"/>
    </location>
</feature>
<evidence type="ECO:0000313" key="3">
    <source>
        <dbReference type="Proteomes" id="UP000294299"/>
    </source>
</evidence>
<protein>
    <recommendedName>
        <fullName evidence="4">PsbP C-terminal domain-containing protein</fullName>
    </recommendedName>
</protein>
<accession>A0A484I5N4</accession>
<dbReference type="AlphaFoldDB" id="A0A484I5N4"/>
<feature type="compositionally biased region" description="Polar residues" evidence="1">
    <location>
        <begin position="239"/>
        <end position="248"/>
    </location>
</feature>
<keyword evidence="3" id="KW-1185">Reference proteome</keyword>
<sequence>MWLQIIKMYFSLIFVIVILSVFVQSAVPFQIANSQSQGSNYPIRDTEFVEYYDPYSMINISYPSFWQKSNVSNSESISFVSPIKTIGVIVQNAPTLNATIDEIAMNTISFIKESFLNATILDITTSSSEDGSTIQSLTFTFVNGKDKEKVLLLSKIFEDRTFTFLYYADDILFDHFTPLTSVMLDSFQIPYFRDAFSPKDLYNVELLSREDLLPTTQTSNTTNANTTSNSSGTSESNNRQPSENQSLPTTQTSNTTNANTTSNSSGTSESNNRQPSENQSLPTTQTSNTTNANTTSNSSGTSESNNRQPSENQSLPTTQTSNTTNANTTSNSSGTSESNNQLSLDTIDFATYENNDLGIKIDYPTNFIKIENDRGSTFLNEEKNLGATIADIPIKNSFLNEFKNQQVLHLNRTLNDFNILDSEVSDFMGYPTDMILFNYKNGTQLYKGVQFIKVSNDNTSADIFTYFAPSVQVFDEFLPVAVEMFRSLELS</sequence>